<feature type="compositionally biased region" description="Basic and acidic residues" evidence="1">
    <location>
        <begin position="1"/>
        <end position="13"/>
    </location>
</feature>
<evidence type="ECO:0000256" key="1">
    <source>
        <dbReference type="SAM" id="MobiDB-lite"/>
    </source>
</evidence>
<organism evidence="2">
    <name type="scientific">Tetraselmis sp. GSL018</name>
    <dbReference type="NCBI Taxonomy" id="582737"/>
    <lineage>
        <taxon>Eukaryota</taxon>
        <taxon>Viridiplantae</taxon>
        <taxon>Chlorophyta</taxon>
        <taxon>core chlorophytes</taxon>
        <taxon>Chlorodendrophyceae</taxon>
        <taxon>Chlorodendrales</taxon>
        <taxon>Chlorodendraceae</taxon>
        <taxon>Tetraselmis</taxon>
    </lineage>
</organism>
<proteinExistence type="predicted"/>
<accession>A0A061S163</accession>
<name>A0A061S163_9CHLO</name>
<feature type="non-terminal residue" evidence="2">
    <location>
        <position position="1"/>
    </location>
</feature>
<dbReference type="EMBL" id="GBEZ01009027">
    <property type="protein sequence ID" value="JAC76541.1"/>
    <property type="molecule type" value="Transcribed_RNA"/>
</dbReference>
<feature type="non-terminal residue" evidence="2">
    <location>
        <position position="73"/>
    </location>
</feature>
<sequence length="73" mass="7489">ERLVQAVADRGDLRGTGGSLVPGNLRPPPAVPSRLAPLGGSLPGNPPSKERLLPRLDSLCGPLRCGRGTPATE</sequence>
<feature type="region of interest" description="Disordered" evidence="1">
    <location>
        <begin position="1"/>
        <end position="32"/>
    </location>
</feature>
<gene>
    <name evidence="2" type="ORF">TSPGSL018_19885</name>
</gene>
<evidence type="ECO:0000313" key="2">
    <source>
        <dbReference type="EMBL" id="JAC76541.1"/>
    </source>
</evidence>
<dbReference type="AlphaFoldDB" id="A0A061S163"/>
<protein>
    <submittedName>
        <fullName evidence="2">Uncharacterized protein</fullName>
    </submittedName>
</protein>
<reference evidence="2" key="1">
    <citation type="submission" date="2014-05" db="EMBL/GenBank/DDBJ databases">
        <title>The transcriptome of the halophilic microalga Tetraselmis sp. GSL018 isolated from the Great Salt Lake, Utah.</title>
        <authorList>
            <person name="Jinkerson R.E."/>
            <person name="D'Adamo S."/>
            <person name="Posewitz M.C."/>
        </authorList>
    </citation>
    <scope>NUCLEOTIDE SEQUENCE</scope>
    <source>
        <strain evidence="2">GSL018</strain>
    </source>
</reference>